<feature type="domain" description="SUZ" evidence="3">
    <location>
        <begin position="125"/>
        <end position="199"/>
    </location>
</feature>
<dbReference type="PANTHER" id="PTHR15672">
    <property type="entry name" value="CAMP-REGULATED PHOSPHOPROTEIN 21 RELATED R3H DOMAIN CONTAINING PROTEIN"/>
    <property type="match status" value="1"/>
</dbReference>
<dbReference type="Pfam" id="PF12752">
    <property type="entry name" value="SUZ"/>
    <property type="match status" value="1"/>
</dbReference>
<dbReference type="GO" id="GO:0003676">
    <property type="term" value="F:nucleic acid binding"/>
    <property type="evidence" value="ECO:0007669"/>
    <property type="project" value="UniProtKB-UniRule"/>
</dbReference>
<dbReference type="Proteomes" id="UP000825935">
    <property type="component" value="Chromosome 21"/>
</dbReference>
<dbReference type="OrthoDB" id="278430at2759"/>
<evidence type="ECO:0000313" key="4">
    <source>
        <dbReference type="EMBL" id="KAH7315324.1"/>
    </source>
</evidence>
<evidence type="ECO:0000259" key="3">
    <source>
        <dbReference type="PROSITE" id="PS51673"/>
    </source>
</evidence>
<sequence length="384" mass="43877">MALDVLEQIQEQCRHDDLVQQEHKQEKKKSEGMFVPSQQLDEVDDFLREAVNSRNRITVLRLEQDIERFSRNQNQYDLLLKPMQSSYERLAAHRIAQHYGLQSMVVTASFPKVSRILLVKTPNSKLPSIRLADIPVEGAVSEKSVSLTNERIAIMQRERTTNVEGLNGSAESGRTPPKTMEEREVEYDKARARIFSSDAASAVNGDDIVSDELDMQKMLESSLSSRIQTSQGGEGKNQHVSSNRVAIFRDREKDMKDPDYDRSYKRYVQPLEPSTSAIFATLYRMYSPVNNMYDKYNRFNGPWSPQGQVDQPTYMPAVHFRGPRVDSSYPDISYVHYGQGHSDAYWQCQRFPAHMAQYAQLKDGSPQSFQHGLQLPTSLGTLGR</sequence>
<dbReference type="Gene3D" id="3.30.1370.50">
    <property type="entry name" value="R3H-like domain"/>
    <property type="match status" value="1"/>
</dbReference>
<evidence type="ECO:0000256" key="1">
    <source>
        <dbReference type="ARBA" id="ARBA00022553"/>
    </source>
</evidence>
<gene>
    <name evidence="4" type="ORF">KP509_21G044300</name>
</gene>
<dbReference type="Pfam" id="PF01424">
    <property type="entry name" value="R3H"/>
    <property type="match status" value="1"/>
</dbReference>
<dbReference type="PROSITE" id="PS51061">
    <property type="entry name" value="R3H"/>
    <property type="match status" value="1"/>
</dbReference>
<keyword evidence="1" id="KW-0597">Phosphoprotein</keyword>
<evidence type="ECO:0000313" key="5">
    <source>
        <dbReference type="Proteomes" id="UP000825935"/>
    </source>
</evidence>
<organism evidence="4 5">
    <name type="scientific">Ceratopteris richardii</name>
    <name type="common">Triangle waterfern</name>
    <dbReference type="NCBI Taxonomy" id="49495"/>
    <lineage>
        <taxon>Eukaryota</taxon>
        <taxon>Viridiplantae</taxon>
        <taxon>Streptophyta</taxon>
        <taxon>Embryophyta</taxon>
        <taxon>Tracheophyta</taxon>
        <taxon>Polypodiopsida</taxon>
        <taxon>Polypodiidae</taxon>
        <taxon>Polypodiales</taxon>
        <taxon>Pteridineae</taxon>
        <taxon>Pteridaceae</taxon>
        <taxon>Parkerioideae</taxon>
        <taxon>Ceratopteris</taxon>
    </lineage>
</organism>
<keyword evidence="5" id="KW-1185">Reference proteome</keyword>
<dbReference type="AlphaFoldDB" id="A0A8T2SCC5"/>
<dbReference type="CDD" id="cd02642">
    <property type="entry name" value="R3H_encore_like"/>
    <property type="match status" value="1"/>
</dbReference>
<dbReference type="InterPro" id="IPR024771">
    <property type="entry name" value="SUZ"/>
</dbReference>
<dbReference type="InterPro" id="IPR036867">
    <property type="entry name" value="R3H_dom_sf"/>
</dbReference>
<evidence type="ECO:0000259" key="2">
    <source>
        <dbReference type="PROSITE" id="PS51061"/>
    </source>
</evidence>
<dbReference type="OMA" id="NIHDDYM"/>
<accession>A0A8T2SCC5</accession>
<proteinExistence type="predicted"/>
<dbReference type="InterPro" id="IPR051937">
    <property type="entry name" value="R3H_domain_containing"/>
</dbReference>
<dbReference type="InterPro" id="IPR001374">
    <property type="entry name" value="R3H_dom"/>
</dbReference>
<dbReference type="PANTHER" id="PTHR15672:SF8">
    <property type="entry name" value="PROTEIN ENCORE"/>
    <property type="match status" value="1"/>
</dbReference>
<comment type="caution">
    <text evidence="4">The sequence shown here is derived from an EMBL/GenBank/DDBJ whole genome shotgun (WGS) entry which is preliminary data.</text>
</comment>
<dbReference type="SUPFAM" id="SSF82708">
    <property type="entry name" value="R3H domain"/>
    <property type="match status" value="1"/>
</dbReference>
<name>A0A8T2SCC5_CERRI</name>
<protein>
    <submittedName>
        <fullName evidence="4">Uncharacterized protein</fullName>
    </submittedName>
</protein>
<dbReference type="PROSITE" id="PS51673">
    <property type="entry name" value="SUZ"/>
    <property type="match status" value="1"/>
</dbReference>
<feature type="domain" description="R3H" evidence="2">
    <location>
        <begin position="56"/>
        <end position="123"/>
    </location>
</feature>
<reference evidence="4" key="1">
    <citation type="submission" date="2021-08" db="EMBL/GenBank/DDBJ databases">
        <title>WGS assembly of Ceratopteris richardii.</title>
        <authorList>
            <person name="Marchant D.B."/>
            <person name="Chen G."/>
            <person name="Jenkins J."/>
            <person name="Shu S."/>
            <person name="Leebens-Mack J."/>
            <person name="Grimwood J."/>
            <person name="Schmutz J."/>
            <person name="Soltis P."/>
            <person name="Soltis D."/>
            <person name="Chen Z.-H."/>
        </authorList>
    </citation>
    <scope>NUCLEOTIDE SEQUENCE</scope>
    <source>
        <strain evidence="4">Whitten #5841</strain>
        <tissue evidence="4">Leaf</tissue>
    </source>
</reference>
<dbReference type="EMBL" id="CM035426">
    <property type="protein sequence ID" value="KAH7315324.1"/>
    <property type="molecule type" value="Genomic_DNA"/>
</dbReference>